<dbReference type="SMART" id="SM01126">
    <property type="entry name" value="DDE_Tnp_IS1595"/>
    <property type="match status" value="1"/>
</dbReference>
<gene>
    <name evidence="3" type="ORF">Thini_0255</name>
</gene>
<evidence type="ECO:0000313" key="4">
    <source>
        <dbReference type="Proteomes" id="UP000005317"/>
    </source>
</evidence>
<dbReference type="InterPro" id="IPR024445">
    <property type="entry name" value="Tnp_ISXO2-like"/>
</dbReference>
<feature type="region of interest" description="Disordered" evidence="1">
    <location>
        <begin position="147"/>
        <end position="176"/>
    </location>
</feature>
<reference evidence="4" key="1">
    <citation type="journal article" date="2011" name="Stand. Genomic Sci.">
        <title>Genome sequence of the filamentous, gliding Thiothrix nivea neotype strain (JP2(T)).</title>
        <authorList>
            <person name="Lapidus A."/>
            <person name="Nolan M."/>
            <person name="Lucas S."/>
            <person name="Glavina Del Rio T."/>
            <person name="Tice H."/>
            <person name="Cheng J.F."/>
            <person name="Tapia R."/>
            <person name="Han C."/>
            <person name="Goodwin L."/>
            <person name="Pitluck S."/>
            <person name="Liolios K."/>
            <person name="Pagani I."/>
            <person name="Ivanova N."/>
            <person name="Huntemann M."/>
            <person name="Mavromatis K."/>
            <person name="Mikhailova N."/>
            <person name="Pati A."/>
            <person name="Chen A."/>
            <person name="Palaniappan K."/>
            <person name="Land M."/>
            <person name="Brambilla E.M."/>
            <person name="Rohde M."/>
            <person name="Abt B."/>
            <person name="Verbarg S."/>
            <person name="Goker M."/>
            <person name="Bristow J."/>
            <person name="Eisen J.A."/>
            <person name="Markowitz V."/>
            <person name="Hugenholtz P."/>
            <person name="Kyrpides N.C."/>
            <person name="Klenk H.P."/>
            <person name="Woyke T."/>
        </authorList>
    </citation>
    <scope>NUCLEOTIDE SEQUENCE [LARGE SCALE GENOMIC DNA]</scope>
    <source>
        <strain evidence="4">ATCC 35100 / DSM 5205 / JP2</strain>
    </source>
</reference>
<dbReference type="InterPro" id="IPR024442">
    <property type="entry name" value="Transposase_Zn_ribbon"/>
</dbReference>
<dbReference type="PANTHER" id="PTHR33293:SF1">
    <property type="entry name" value="INSERTION ELEMENT IS1 1 PROTEIN INSB-RELATED"/>
    <property type="match status" value="1"/>
</dbReference>
<dbReference type="NCBIfam" id="NF033547">
    <property type="entry name" value="transpos_IS1595"/>
    <property type="match status" value="1"/>
</dbReference>
<dbReference type="EMBL" id="JH651384">
    <property type="protein sequence ID" value="EIJ32915.1"/>
    <property type="molecule type" value="Genomic_DNA"/>
</dbReference>
<sequence length="312" mass="35287">MTSLISISSLTSDAACFEQVRSVRWPNGVICPHCGSQDTIRRGKDDTQQERQRYQCKDCQKRFDDLTGTVFEGHHQPLKVWVLCLYLMSLKLSNQQIARELGLNKDDVQAMTEQLRRGVEEKKTPVNLFGNVEFDEVYVKAGHKGNPEAVADAGREGRRRALKGAPGRGTLEKDKPPIFGMIQRSGEVVIRMLANVKQTTIKPLIVETVAAGTLVYTDEYNIYSRLEEWGYAHKTVNHGAGEYARDEDGDGFHEVHVNTMEGFWSLLRSWLRPHRGISQEKLPCYLAFFESLHNIRKRGQAALQSLLSLLLG</sequence>
<dbReference type="Pfam" id="PF12760">
    <property type="entry name" value="Zn_ribbon_IS1595"/>
    <property type="match status" value="1"/>
</dbReference>
<proteinExistence type="predicted"/>
<keyword evidence="4" id="KW-1185">Reference proteome</keyword>
<evidence type="ECO:0000259" key="2">
    <source>
        <dbReference type="SMART" id="SM01126"/>
    </source>
</evidence>
<feature type="domain" description="ISXO2-like transposase" evidence="2">
    <location>
        <begin position="127"/>
        <end position="294"/>
    </location>
</feature>
<evidence type="ECO:0000313" key="3">
    <source>
        <dbReference type="EMBL" id="EIJ32915.1"/>
    </source>
</evidence>
<dbReference type="InterPro" id="IPR051354">
    <property type="entry name" value="Transposase_27_IS1"/>
</dbReference>
<dbReference type="Proteomes" id="UP000005317">
    <property type="component" value="Unassembled WGS sequence"/>
</dbReference>
<evidence type="ECO:0000256" key="1">
    <source>
        <dbReference type="SAM" id="MobiDB-lite"/>
    </source>
</evidence>
<organism evidence="3 4">
    <name type="scientific">Thiothrix nivea (strain ATCC 35100 / DSM 5205 / JP2)</name>
    <dbReference type="NCBI Taxonomy" id="870187"/>
    <lineage>
        <taxon>Bacteria</taxon>
        <taxon>Pseudomonadati</taxon>
        <taxon>Pseudomonadota</taxon>
        <taxon>Gammaproteobacteria</taxon>
        <taxon>Thiotrichales</taxon>
        <taxon>Thiotrichaceae</taxon>
        <taxon>Thiothrix</taxon>
    </lineage>
</organism>
<name>A0A656HD07_THINJ</name>
<protein>
    <recommendedName>
        <fullName evidence="2">ISXO2-like transposase domain-containing protein</fullName>
    </recommendedName>
</protein>
<dbReference type="PANTHER" id="PTHR33293">
    <property type="entry name" value="INSERTION ELEMENT IS1 1 PROTEIN INSB-RELATED"/>
    <property type="match status" value="1"/>
</dbReference>
<dbReference type="AlphaFoldDB" id="A0A656HD07"/>
<accession>A0A656HD07</accession>
<dbReference type="Pfam" id="PF12762">
    <property type="entry name" value="DDE_Tnp_IS1595"/>
    <property type="match status" value="1"/>
</dbReference>